<organism evidence="1 2">
    <name type="scientific">Intrasporangium calvum</name>
    <dbReference type="NCBI Taxonomy" id="53358"/>
    <lineage>
        <taxon>Bacteria</taxon>
        <taxon>Bacillati</taxon>
        <taxon>Actinomycetota</taxon>
        <taxon>Actinomycetes</taxon>
        <taxon>Micrococcales</taxon>
        <taxon>Intrasporangiaceae</taxon>
        <taxon>Intrasporangium</taxon>
    </lineage>
</organism>
<keyword evidence="2" id="KW-1185">Reference proteome</keyword>
<sequence length="174" mass="19147">MSVAMPSTPRHTTRGVVFIHGAPTALCPHITWAIEAVLDQRVSLDWIPQPILPRTVRTELSWTAAVGTGAELASALRGWDGLRYEVTEDPTSVSDGARWSYTPSLGIHHAMTSVTGDVVVQEDRLREAIRRSRGEAAALQDEMDLLLGVPWDDELEPFRYAGDGAPVRWLHKVG</sequence>
<protein>
    <submittedName>
        <fullName evidence="1">DUF3145 domain-containing protein</fullName>
    </submittedName>
</protein>
<dbReference type="InterPro" id="IPR021491">
    <property type="entry name" value="DUF3145"/>
</dbReference>
<name>A0ABT5GJN8_9MICO</name>
<proteinExistence type="predicted"/>
<dbReference type="RefSeq" id="WP_272463031.1">
    <property type="nucleotide sequence ID" value="NZ_JAPFQL010000068.1"/>
</dbReference>
<accession>A0ABT5GJN8</accession>
<comment type="caution">
    <text evidence="1">The sequence shown here is derived from an EMBL/GenBank/DDBJ whole genome shotgun (WGS) entry which is preliminary data.</text>
</comment>
<gene>
    <name evidence="1" type="ORF">OO014_14455</name>
</gene>
<evidence type="ECO:0000313" key="1">
    <source>
        <dbReference type="EMBL" id="MDC5698458.1"/>
    </source>
</evidence>
<dbReference type="Proteomes" id="UP001150259">
    <property type="component" value="Unassembled WGS sequence"/>
</dbReference>
<reference evidence="1 2" key="1">
    <citation type="submission" date="2022-11" db="EMBL/GenBank/DDBJ databases">
        <title>Anaerobic phenanthrene biodegradation by a DNRA strain PheN6.</title>
        <authorList>
            <person name="Zhang Z."/>
        </authorList>
    </citation>
    <scope>NUCLEOTIDE SEQUENCE [LARGE SCALE GENOMIC DNA]</scope>
    <source>
        <strain evidence="1 2">PheN6</strain>
    </source>
</reference>
<dbReference type="Pfam" id="PF11343">
    <property type="entry name" value="DUF3145"/>
    <property type="match status" value="1"/>
</dbReference>
<dbReference type="EMBL" id="JAPFQL010000068">
    <property type="protein sequence ID" value="MDC5698458.1"/>
    <property type="molecule type" value="Genomic_DNA"/>
</dbReference>
<evidence type="ECO:0000313" key="2">
    <source>
        <dbReference type="Proteomes" id="UP001150259"/>
    </source>
</evidence>